<evidence type="ECO:0000313" key="13">
    <source>
        <dbReference type="EMBL" id="MBC9786332.1"/>
    </source>
</evidence>
<sequence length="658" mass="70091">MAMWFKKLRLRSKLLLAFALIGIIPLLTVTAITSYLSQQELSKNAYETNRVIATNLAVNIENVLNARISALKIMSQMPEMTTMEPSQQLPAMKAAGSQFVDMGMIVALPNGQQTLRTEGQLQNIADRKYFQELQKGADLVVSDVLISKGTGQPSVIIGVPMKDEQGRFIGALLGVLNLEKTGDMVDAVAVGQTGYAFVTDHSGKILIHPNHDMIRQQTDISMLPPVQKGMKGESGSVSYDWEGVRKLAGYGVVSQTGWVVVTQVPEGEALAAAKKQITISIAVTAIAIAIALGVAYLLAASLVRPVHKIMEGTAAVASGDLTQTIQVDALDELGQLANAFNGMTEQLRALIRQVSEKAERLAVSSEEMAASSEEVTATATDVAQNVDKMASDAETGNTSVAEVSQVLVELSSLIQIAKCNGEEAAHSSEVTQMAAKQGKETVGEAVQRMNNIRNRTVDAERFMETLSRYSQQIELITDTITNIAGQTNLLALNAAIEAARAGEAGLGFAVVADEVRKLAEESNRGAEEVAELVKKVAESTGQAMAATRQSRDEVDLGVQVADQARRSLENILAAVDETVEKVMGIVQVTNDEVASSEKIVGLIHSLASVVENTAQNAQQIAASTQETTAAMETIAAGAAENSATAVELKESVTHFRVC</sequence>
<evidence type="ECO:0000256" key="3">
    <source>
        <dbReference type="ARBA" id="ARBA00022500"/>
    </source>
</evidence>
<dbReference type="InterPro" id="IPR003660">
    <property type="entry name" value="HAMP_dom"/>
</dbReference>
<accession>A0ABR7T6D4</accession>
<evidence type="ECO:0000256" key="5">
    <source>
        <dbReference type="ARBA" id="ARBA00022989"/>
    </source>
</evidence>
<dbReference type="CDD" id="cd12914">
    <property type="entry name" value="PDC1_DGC_like"/>
    <property type="match status" value="1"/>
</dbReference>
<comment type="subcellular location">
    <subcellularLocation>
        <location evidence="1">Cell membrane</location>
        <topology evidence="1">Multi-pass membrane protein</topology>
    </subcellularLocation>
</comment>
<dbReference type="CDD" id="cd12912">
    <property type="entry name" value="PDC2_MCP_like"/>
    <property type="match status" value="1"/>
</dbReference>
<proteinExistence type="inferred from homology"/>
<evidence type="ECO:0000256" key="9">
    <source>
        <dbReference type="PROSITE-ProRule" id="PRU00284"/>
    </source>
</evidence>
<evidence type="ECO:0000313" key="14">
    <source>
        <dbReference type="Proteomes" id="UP000617402"/>
    </source>
</evidence>
<reference evidence="13 14" key="1">
    <citation type="submission" date="2020-07" db="EMBL/GenBank/DDBJ databases">
        <title>Draft whole-genome sequence of Heliobacterium chlorum DSM 3682, type strain.</title>
        <authorList>
            <person name="Kyndt J.A."/>
            <person name="Meyer T.E."/>
            <person name="Imhoff J.F."/>
        </authorList>
    </citation>
    <scope>NUCLEOTIDE SEQUENCE [LARGE SCALE GENOMIC DNA]</scope>
    <source>
        <strain evidence="13 14">DSM 3682</strain>
    </source>
</reference>
<evidence type="ECO:0000256" key="4">
    <source>
        <dbReference type="ARBA" id="ARBA00022692"/>
    </source>
</evidence>
<dbReference type="Pfam" id="PF00015">
    <property type="entry name" value="MCPsignal"/>
    <property type="match status" value="1"/>
</dbReference>
<dbReference type="Proteomes" id="UP000617402">
    <property type="component" value="Unassembled WGS sequence"/>
</dbReference>
<dbReference type="PANTHER" id="PTHR32089:SF112">
    <property type="entry name" value="LYSOZYME-LIKE PROTEIN-RELATED"/>
    <property type="match status" value="1"/>
</dbReference>
<evidence type="ECO:0000256" key="2">
    <source>
        <dbReference type="ARBA" id="ARBA00022475"/>
    </source>
</evidence>
<evidence type="ECO:0000259" key="11">
    <source>
        <dbReference type="PROSITE" id="PS50111"/>
    </source>
</evidence>
<dbReference type="CDD" id="cd06225">
    <property type="entry name" value="HAMP"/>
    <property type="match status" value="1"/>
</dbReference>
<dbReference type="SMART" id="SM00304">
    <property type="entry name" value="HAMP"/>
    <property type="match status" value="1"/>
</dbReference>
<evidence type="ECO:0000259" key="12">
    <source>
        <dbReference type="PROSITE" id="PS50885"/>
    </source>
</evidence>
<dbReference type="EMBL" id="JACVHF010000033">
    <property type="protein sequence ID" value="MBC9786332.1"/>
    <property type="molecule type" value="Genomic_DNA"/>
</dbReference>
<dbReference type="PANTHER" id="PTHR32089">
    <property type="entry name" value="METHYL-ACCEPTING CHEMOTAXIS PROTEIN MCPB"/>
    <property type="match status" value="1"/>
</dbReference>
<feature type="transmembrane region" description="Helical" evidence="10">
    <location>
        <begin position="277"/>
        <end position="299"/>
    </location>
</feature>
<dbReference type="Gene3D" id="3.30.450.20">
    <property type="entry name" value="PAS domain"/>
    <property type="match status" value="2"/>
</dbReference>
<keyword evidence="3" id="KW-0145">Chemotaxis</keyword>
<evidence type="ECO:0000256" key="8">
    <source>
        <dbReference type="ARBA" id="ARBA00029447"/>
    </source>
</evidence>
<dbReference type="SUPFAM" id="SSF58104">
    <property type="entry name" value="Methyl-accepting chemotaxis protein (MCP) signaling domain"/>
    <property type="match status" value="1"/>
</dbReference>
<dbReference type="Gene3D" id="1.10.287.950">
    <property type="entry name" value="Methyl-accepting chemotaxis protein"/>
    <property type="match status" value="1"/>
</dbReference>
<dbReference type="InterPro" id="IPR004089">
    <property type="entry name" value="MCPsignal_dom"/>
</dbReference>
<keyword evidence="4 10" id="KW-0812">Transmembrane</keyword>
<protein>
    <submittedName>
        <fullName evidence="13">Methyl-accepting chemotaxis protein</fullName>
    </submittedName>
</protein>
<feature type="domain" description="Methyl-accepting transducer" evidence="11">
    <location>
        <begin position="371"/>
        <end position="607"/>
    </location>
</feature>
<name>A0ABR7T6D4_HELCL</name>
<dbReference type="Pfam" id="PF00672">
    <property type="entry name" value="HAMP"/>
    <property type="match status" value="1"/>
</dbReference>
<feature type="domain" description="HAMP" evidence="12">
    <location>
        <begin position="300"/>
        <end position="352"/>
    </location>
</feature>
<gene>
    <name evidence="13" type="ORF">H1S01_17885</name>
</gene>
<dbReference type="SMART" id="SM00283">
    <property type="entry name" value="MA"/>
    <property type="match status" value="1"/>
</dbReference>
<dbReference type="PROSITE" id="PS50111">
    <property type="entry name" value="CHEMOTAXIS_TRANSDUC_2"/>
    <property type="match status" value="1"/>
</dbReference>
<organism evidence="13 14">
    <name type="scientific">Heliobacterium chlorum</name>
    <dbReference type="NCBI Taxonomy" id="2698"/>
    <lineage>
        <taxon>Bacteria</taxon>
        <taxon>Bacillati</taxon>
        <taxon>Bacillota</taxon>
        <taxon>Clostridia</taxon>
        <taxon>Eubacteriales</taxon>
        <taxon>Heliobacteriaceae</taxon>
        <taxon>Heliobacterium</taxon>
    </lineage>
</organism>
<dbReference type="Pfam" id="PF02743">
    <property type="entry name" value="dCache_1"/>
    <property type="match status" value="1"/>
</dbReference>
<evidence type="ECO:0000256" key="1">
    <source>
        <dbReference type="ARBA" id="ARBA00004651"/>
    </source>
</evidence>
<evidence type="ECO:0000256" key="10">
    <source>
        <dbReference type="SAM" id="Phobius"/>
    </source>
</evidence>
<evidence type="ECO:0000256" key="6">
    <source>
        <dbReference type="ARBA" id="ARBA00023136"/>
    </source>
</evidence>
<dbReference type="InterPro" id="IPR033479">
    <property type="entry name" value="dCache_1"/>
</dbReference>
<comment type="similarity">
    <text evidence="8">Belongs to the methyl-accepting chemotaxis (MCP) protein family.</text>
</comment>
<evidence type="ECO:0000256" key="7">
    <source>
        <dbReference type="ARBA" id="ARBA00023224"/>
    </source>
</evidence>
<keyword evidence="2" id="KW-1003">Cell membrane</keyword>
<keyword evidence="5 10" id="KW-1133">Transmembrane helix</keyword>
<keyword evidence="6 10" id="KW-0472">Membrane</keyword>
<keyword evidence="7 9" id="KW-0807">Transducer</keyword>
<dbReference type="RefSeq" id="WP_188041756.1">
    <property type="nucleotide sequence ID" value="NZ_JACVHF010000033.1"/>
</dbReference>
<comment type="caution">
    <text evidence="13">The sequence shown here is derived from an EMBL/GenBank/DDBJ whole genome shotgun (WGS) entry which is preliminary data.</text>
</comment>
<dbReference type="PROSITE" id="PS50885">
    <property type="entry name" value="HAMP"/>
    <property type="match status" value="1"/>
</dbReference>
<keyword evidence="14" id="KW-1185">Reference proteome</keyword>